<evidence type="ECO:0000313" key="3">
    <source>
        <dbReference type="Proteomes" id="UP000196125"/>
    </source>
</evidence>
<dbReference type="Proteomes" id="UP000196125">
    <property type="component" value="Unassembled WGS sequence"/>
</dbReference>
<evidence type="ECO:0000313" key="2">
    <source>
        <dbReference type="EMBL" id="SMR99169.1"/>
    </source>
</evidence>
<dbReference type="SUPFAM" id="SSF63825">
    <property type="entry name" value="YWTD domain"/>
    <property type="match status" value="1"/>
</dbReference>
<protein>
    <submittedName>
        <fullName evidence="2">Uncharacterized protein</fullName>
    </submittedName>
</protein>
<keyword evidence="1" id="KW-0812">Transmembrane</keyword>
<keyword evidence="1" id="KW-0472">Membrane</keyword>
<dbReference type="EMBL" id="FXXI01000001">
    <property type="protein sequence ID" value="SMR99169.1"/>
    <property type="molecule type" value="Genomic_DNA"/>
</dbReference>
<name>A0A1Y6INC4_9VIBR</name>
<proteinExistence type="predicted"/>
<reference evidence="2 3" key="1">
    <citation type="submission" date="2017-05" db="EMBL/GenBank/DDBJ databases">
        <authorList>
            <person name="Song R."/>
            <person name="Chenine A.L."/>
            <person name="Ruprecht R.M."/>
        </authorList>
    </citation>
    <scope>NUCLEOTIDE SEQUENCE [LARGE SCALE GENOMIC DNA]</scope>
    <source>
        <strain evidence="2 3">CECT 7927</strain>
    </source>
</reference>
<dbReference type="PANTHER" id="PTHR36220:SF1">
    <property type="entry name" value="GAMMA TUBULIN COMPLEX COMPONENT C-TERMINAL DOMAIN-CONTAINING PROTEIN"/>
    <property type="match status" value="1"/>
</dbReference>
<dbReference type="AlphaFoldDB" id="A0A1Y6INC4"/>
<accession>A0A1Y6INC4</accession>
<sequence>MTLIYRKITSIRSSLFPYWITLSFILFSGISSAHILLPDLSRKQSIDGINGANAGTALYRNVGMIGNQVIYKQHGIWHRGPVLPVQGDSFSGQNHVGISNHLIVISSVRQNTVWVFRRSGNDWHQEATITPPAESESQGYGDSVYVDDHLIAVADISKQLVYLYTQRSGHWELNSTLSAEELPRSNWQSFGMTMHRVGNELYISDSGADRLFVFKQIKGQWKRHQVIEAPATQDPNVNEKFSFSFDVNHHVLAISSYMKGSAYVRIYTRNHFNPMWTYSQMIYQSDIDSAEGHFGHKVELDGTTLLVGDDELKKIYRFDLDRQGKWQYSDVLEGEASNYLFGYSFSFNQGTLLVGAQNSFLYTYAFPTMTLSGQVLTQDFLPVKGATIYGYLGQSQTNKDGKYTLDVPLFWSGTLQAKVRDVVSQKEEIDPVIRDTSLNDMVLEQPYYVEAYVDISYDSECIDPEMKFAELSDKQQQNWGYTISFSQLYGWSGTLTPVSEICQYTPESLSVDFMDNHLPFELTSSDK</sequence>
<feature type="transmembrane region" description="Helical" evidence="1">
    <location>
        <begin position="15"/>
        <end position="37"/>
    </location>
</feature>
<evidence type="ECO:0000256" key="1">
    <source>
        <dbReference type="SAM" id="Phobius"/>
    </source>
</evidence>
<organism evidence="2 3">
    <name type="scientific">Vibrio mangrovi</name>
    <dbReference type="NCBI Taxonomy" id="474394"/>
    <lineage>
        <taxon>Bacteria</taxon>
        <taxon>Pseudomonadati</taxon>
        <taxon>Pseudomonadota</taxon>
        <taxon>Gammaproteobacteria</taxon>
        <taxon>Vibrionales</taxon>
        <taxon>Vibrionaceae</taxon>
        <taxon>Vibrio</taxon>
    </lineage>
</organism>
<dbReference type="PANTHER" id="PTHR36220">
    <property type="entry name" value="UNNAMED PRODUCT"/>
    <property type="match status" value="1"/>
</dbReference>
<gene>
    <name evidence="2" type="ORF">VIM7927_00392</name>
</gene>
<keyword evidence="1" id="KW-1133">Transmembrane helix</keyword>